<dbReference type="Gene3D" id="2.40.160.20">
    <property type="match status" value="1"/>
</dbReference>
<keyword evidence="4" id="KW-0998">Cell outer membrane</keyword>
<evidence type="ECO:0000313" key="8">
    <source>
        <dbReference type="EMBL" id="QWG19964.1"/>
    </source>
</evidence>
<dbReference type="InterPro" id="IPR027385">
    <property type="entry name" value="Beta-barrel_OMP"/>
</dbReference>
<evidence type="ECO:0000256" key="1">
    <source>
        <dbReference type="ARBA" id="ARBA00004442"/>
    </source>
</evidence>
<protein>
    <submittedName>
        <fullName evidence="8">Porin family protein</fullName>
    </submittedName>
</protein>
<reference evidence="8" key="1">
    <citation type="submission" date="2021-06" db="EMBL/GenBank/DDBJ databases">
        <title>Bradyrhizobium sp. S2-11-2 Genome sequencing.</title>
        <authorList>
            <person name="Jin L."/>
        </authorList>
    </citation>
    <scope>NUCLEOTIDE SEQUENCE</scope>
    <source>
        <strain evidence="8">S2-11-2</strain>
    </source>
</reference>
<evidence type="ECO:0000256" key="3">
    <source>
        <dbReference type="ARBA" id="ARBA00023136"/>
    </source>
</evidence>
<comment type="subcellular location">
    <subcellularLocation>
        <location evidence="1">Cell outer membrane</location>
    </subcellularLocation>
</comment>
<dbReference type="RefSeq" id="WP_215615454.1">
    <property type="nucleotide sequence ID" value="NZ_CP076135.1"/>
</dbReference>
<dbReference type="PANTHER" id="PTHR34001:SF3">
    <property type="entry name" value="BLL7405 PROTEIN"/>
    <property type="match status" value="1"/>
</dbReference>
<comment type="similarity">
    <text evidence="5">Belongs to the Omp25/RopB family.</text>
</comment>
<dbReference type="Pfam" id="PF13505">
    <property type="entry name" value="OMP_b-brl"/>
    <property type="match status" value="1"/>
</dbReference>
<dbReference type="PANTHER" id="PTHR34001">
    <property type="entry name" value="BLL7405 PROTEIN"/>
    <property type="match status" value="1"/>
</dbReference>
<keyword evidence="2 6" id="KW-0732">Signal</keyword>
<dbReference type="SUPFAM" id="SSF56925">
    <property type="entry name" value="OMPA-like"/>
    <property type="match status" value="1"/>
</dbReference>
<evidence type="ECO:0000256" key="5">
    <source>
        <dbReference type="ARBA" id="ARBA00038306"/>
    </source>
</evidence>
<evidence type="ECO:0000256" key="2">
    <source>
        <dbReference type="ARBA" id="ARBA00022729"/>
    </source>
</evidence>
<dbReference type="GO" id="GO:0009279">
    <property type="term" value="C:cell outer membrane"/>
    <property type="evidence" value="ECO:0007669"/>
    <property type="project" value="UniProtKB-SubCell"/>
</dbReference>
<accession>A0A975RUA7</accession>
<name>A0A975RUA7_9BRAD</name>
<keyword evidence="3" id="KW-0472">Membrane</keyword>
<feature type="signal peptide" evidence="6">
    <location>
        <begin position="1"/>
        <end position="23"/>
    </location>
</feature>
<evidence type="ECO:0000256" key="6">
    <source>
        <dbReference type="SAM" id="SignalP"/>
    </source>
</evidence>
<feature type="domain" description="Outer membrane protein beta-barrel" evidence="7">
    <location>
        <begin position="28"/>
        <end position="265"/>
    </location>
</feature>
<dbReference type="InterPro" id="IPR051692">
    <property type="entry name" value="OMP-like"/>
</dbReference>
<proteinExistence type="inferred from homology"/>
<dbReference type="InterPro" id="IPR011250">
    <property type="entry name" value="OMP/PagP_B-barrel"/>
</dbReference>
<feature type="chain" id="PRO_5037284940" evidence="6">
    <location>
        <begin position="24"/>
        <end position="265"/>
    </location>
</feature>
<sequence length="265" mass="27636">MRLKLTSLLTIALSLGGAHIASAADMPVKAPMAAVWSWTGFYIGGNVGYGWGNGDLSLVPGPGWAAFGNPATDPGYLVANGSPNLKLRGALGGAQVGYNFQLNNVVLGAEADFSFAGIDGGRTTGFIAPPPGALIDNRAFNESDRLRWLATFRGRLGYAAQNFLIYATGGLAVGRHEFSQTIFNAGNFNTNAGSVNSTKTGWTVGGGVEAKLTGNWTAKAEYLYVDLGSVNVFSDSNTAPGFGLTVNTSSKLTANILRAGLNYHF</sequence>
<dbReference type="AlphaFoldDB" id="A0A975RUA7"/>
<evidence type="ECO:0000313" key="9">
    <source>
        <dbReference type="Proteomes" id="UP000680805"/>
    </source>
</evidence>
<dbReference type="Proteomes" id="UP000680805">
    <property type="component" value="Chromosome"/>
</dbReference>
<dbReference type="EMBL" id="CP076135">
    <property type="protein sequence ID" value="QWG19964.1"/>
    <property type="molecule type" value="Genomic_DNA"/>
</dbReference>
<gene>
    <name evidence="8" type="ORF">KMZ68_09140</name>
</gene>
<dbReference type="KEGG" id="bsei:KMZ68_09140"/>
<evidence type="ECO:0000256" key="4">
    <source>
        <dbReference type="ARBA" id="ARBA00023237"/>
    </source>
</evidence>
<organism evidence="8 9">
    <name type="scientific">Bradyrhizobium sediminis</name>
    <dbReference type="NCBI Taxonomy" id="2840469"/>
    <lineage>
        <taxon>Bacteria</taxon>
        <taxon>Pseudomonadati</taxon>
        <taxon>Pseudomonadota</taxon>
        <taxon>Alphaproteobacteria</taxon>
        <taxon>Hyphomicrobiales</taxon>
        <taxon>Nitrobacteraceae</taxon>
        <taxon>Bradyrhizobium</taxon>
    </lineage>
</organism>
<evidence type="ECO:0000259" key="7">
    <source>
        <dbReference type="Pfam" id="PF13505"/>
    </source>
</evidence>